<dbReference type="Proteomes" id="UP000602510">
    <property type="component" value="Unassembled WGS sequence"/>
</dbReference>
<reference evidence="1" key="1">
    <citation type="submission" date="2020-04" db="EMBL/GenBank/DDBJ databases">
        <title>Hybrid Assembly of Korean Phytophthora infestans isolates.</title>
        <authorList>
            <person name="Prokchorchik M."/>
            <person name="Lee Y."/>
            <person name="Seo J."/>
            <person name="Cho J.-H."/>
            <person name="Park Y.-E."/>
            <person name="Jang D.-C."/>
            <person name="Im J.-S."/>
            <person name="Choi J.-G."/>
            <person name="Park H.-J."/>
            <person name="Lee G.-B."/>
            <person name="Lee Y.-G."/>
            <person name="Hong S.-Y."/>
            <person name="Cho K."/>
            <person name="Sohn K.H."/>
        </authorList>
    </citation>
    <scope>NUCLEOTIDE SEQUENCE</scope>
    <source>
        <strain evidence="1">KR_1_A1</strain>
    </source>
</reference>
<sequence>MDVDVDDISEGSDSSGSACLTVGMVFESATDALHAVQDYALSLGKAVKVRQRSGVHRLIGCSSDGCEFSVRVYRKRRSDKTYGPWYISLIANDHVSCLSIANPTRRQITELPTFESAVRADGSVTAGALIDQIQSRDGISLGKKRRTLYRAKEAVDDISKEDLVQSYSKIPSYLSNFSELNPGSIALAEKDSLGHFKRAIVIVKVFADAVRARQGVVGVDCSHSKCPSYSGVQMHLVGRDGNLRNVTIAFGLVEAEDFDNYKWFFSTLDKHGYSFRGVPMFCDRSGSLISVATEMRLNLKYCTLNIIRNLLGRFRKFTHGHKNLVWSLQSSDTKELYTSRLEWIGLELGPDVKNYLSEIPPERWCVYANIGEVPLYGWRTSNFVESVFGTQLVKGMRKLPPYRFIQAMCGSFVDECFKRSENARLWADKGFVLTPGAEKLHRKQSADIGQYSVQHASNDLLRPLSMQLSTNPTPSEFAERDLYA</sequence>
<proteinExistence type="predicted"/>
<dbReference type="AlphaFoldDB" id="A0A833SME5"/>
<organism evidence="1 2">
    <name type="scientific">Phytophthora infestans</name>
    <name type="common">Potato late blight agent</name>
    <name type="synonym">Botrytis infestans</name>
    <dbReference type="NCBI Taxonomy" id="4787"/>
    <lineage>
        <taxon>Eukaryota</taxon>
        <taxon>Sar</taxon>
        <taxon>Stramenopiles</taxon>
        <taxon>Oomycota</taxon>
        <taxon>Peronosporomycetes</taxon>
        <taxon>Peronosporales</taxon>
        <taxon>Peronosporaceae</taxon>
        <taxon>Phytophthora</taxon>
    </lineage>
</organism>
<name>A0A833SME5_PHYIN</name>
<dbReference type="EMBL" id="WSZM01000865">
    <property type="protein sequence ID" value="KAF4029204.1"/>
    <property type="molecule type" value="Genomic_DNA"/>
</dbReference>
<dbReference type="PANTHER" id="PTHR31973">
    <property type="entry name" value="POLYPROTEIN, PUTATIVE-RELATED"/>
    <property type="match status" value="1"/>
</dbReference>
<evidence type="ECO:0000313" key="1">
    <source>
        <dbReference type="EMBL" id="KAF4029204.1"/>
    </source>
</evidence>
<comment type="caution">
    <text evidence="1">The sequence shown here is derived from an EMBL/GenBank/DDBJ whole genome shotgun (WGS) entry which is preliminary data.</text>
</comment>
<protein>
    <recommendedName>
        <fullName evidence="3">Transposase MuDR plant domain-containing protein</fullName>
    </recommendedName>
</protein>
<evidence type="ECO:0008006" key="3">
    <source>
        <dbReference type="Google" id="ProtNLM"/>
    </source>
</evidence>
<dbReference type="PANTHER" id="PTHR31973:SF187">
    <property type="entry name" value="MUTATOR TRANSPOSASE MUDRA PROTEIN"/>
    <property type="match status" value="1"/>
</dbReference>
<keyword evidence="2" id="KW-1185">Reference proteome</keyword>
<gene>
    <name evidence="1" type="ORF">GN244_ATG19085</name>
</gene>
<accession>A0A833SME5</accession>
<evidence type="ECO:0000313" key="2">
    <source>
        <dbReference type="Proteomes" id="UP000602510"/>
    </source>
</evidence>